<name>A0A7Y2H2G3_UNCEI</name>
<feature type="transmembrane region" description="Helical" evidence="2">
    <location>
        <begin position="137"/>
        <end position="164"/>
    </location>
</feature>
<dbReference type="Proteomes" id="UP000547674">
    <property type="component" value="Unassembled WGS sequence"/>
</dbReference>
<evidence type="ECO:0000256" key="1">
    <source>
        <dbReference type="SAM" id="MobiDB-lite"/>
    </source>
</evidence>
<comment type="caution">
    <text evidence="3">The sequence shown here is derived from an EMBL/GenBank/DDBJ whole genome shotgun (WGS) entry which is preliminary data.</text>
</comment>
<reference evidence="3 4" key="1">
    <citation type="submission" date="2020-03" db="EMBL/GenBank/DDBJ databases">
        <title>Metabolic flexibility allows generalist bacteria to become dominant in a frequently disturbed ecosystem.</title>
        <authorList>
            <person name="Chen Y.-J."/>
            <person name="Leung P.M."/>
            <person name="Bay S.K."/>
            <person name="Hugenholtz P."/>
            <person name="Kessler A.J."/>
            <person name="Shelley G."/>
            <person name="Waite D.W."/>
            <person name="Cook P.L."/>
            <person name="Greening C."/>
        </authorList>
    </citation>
    <scope>NUCLEOTIDE SEQUENCE [LARGE SCALE GENOMIC DNA]</scope>
    <source>
        <strain evidence="3">SS_bin_28</strain>
    </source>
</reference>
<organism evidence="3 4">
    <name type="scientific">Eiseniibacteriota bacterium</name>
    <dbReference type="NCBI Taxonomy" id="2212470"/>
    <lineage>
        <taxon>Bacteria</taxon>
        <taxon>Candidatus Eiseniibacteriota</taxon>
    </lineage>
</organism>
<proteinExistence type="predicted"/>
<protein>
    <submittedName>
        <fullName evidence="3">PepSY domain-containing protein</fullName>
    </submittedName>
</protein>
<dbReference type="InterPro" id="IPR005625">
    <property type="entry name" value="PepSY-ass_TM"/>
</dbReference>
<gene>
    <name evidence="3" type="ORF">HKN21_09935</name>
</gene>
<evidence type="ECO:0000256" key="2">
    <source>
        <dbReference type="SAM" id="Phobius"/>
    </source>
</evidence>
<dbReference type="Pfam" id="PF03929">
    <property type="entry name" value="PepSY_TM"/>
    <property type="match status" value="1"/>
</dbReference>
<accession>A0A7Y2H2G3</accession>
<evidence type="ECO:0000313" key="3">
    <source>
        <dbReference type="EMBL" id="NNF07069.1"/>
    </source>
</evidence>
<evidence type="ECO:0000313" key="4">
    <source>
        <dbReference type="Proteomes" id="UP000547674"/>
    </source>
</evidence>
<feature type="compositionally biased region" description="Polar residues" evidence="1">
    <location>
        <begin position="185"/>
        <end position="195"/>
    </location>
</feature>
<feature type="transmembrane region" description="Helical" evidence="2">
    <location>
        <begin position="12"/>
        <end position="34"/>
    </location>
</feature>
<keyword evidence="2" id="KW-0472">Membrane</keyword>
<sequence>MKINWNKWMRKGHYWIAIAIALPILIVLGSGLLLQVKKEVTWIQPKTMRGEGDVPELTFEDILSAASTVREAQISGWPDVDRLDVRPKKGVIKIRSKNRYEIQIDHQTAEVLQVAYRRSDVIEQIHDGSFFHDKAKLWIFLPSGFLLFVLWVTGIYLFALPLVVKRRKRKKLKLPSRNRGHVTLPKTSYQPSGLNGSIGGTARRQ</sequence>
<keyword evidence="2" id="KW-0812">Transmembrane</keyword>
<feature type="region of interest" description="Disordered" evidence="1">
    <location>
        <begin position="175"/>
        <end position="205"/>
    </location>
</feature>
<keyword evidence="2" id="KW-1133">Transmembrane helix</keyword>
<dbReference type="AlphaFoldDB" id="A0A7Y2H2G3"/>
<dbReference type="EMBL" id="JABDJR010000394">
    <property type="protein sequence ID" value="NNF07069.1"/>
    <property type="molecule type" value="Genomic_DNA"/>
</dbReference>